<proteinExistence type="predicted"/>
<dbReference type="Proteomes" id="UP001228581">
    <property type="component" value="Unassembled WGS sequence"/>
</dbReference>
<keyword evidence="2" id="KW-1185">Reference proteome</keyword>
<evidence type="ECO:0000313" key="1">
    <source>
        <dbReference type="EMBL" id="MDJ1493072.1"/>
    </source>
</evidence>
<dbReference type="RefSeq" id="WP_313994828.1">
    <property type="nucleotide sequence ID" value="NZ_JASJOR010000031.1"/>
</dbReference>
<evidence type="ECO:0000313" key="2">
    <source>
        <dbReference type="Proteomes" id="UP001228581"/>
    </source>
</evidence>
<name>A0ABT7CJ48_9BACT</name>
<protein>
    <submittedName>
        <fullName evidence="1">Uncharacterized protein</fullName>
    </submittedName>
</protein>
<reference evidence="1 2" key="1">
    <citation type="submission" date="2023-05" db="EMBL/GenBank/DDBJ databases">
        <authorList>
            <person name="Zhang X."/>
        </authorList>
    </citation>
    <scope>NUCLEOTIDE SEQUENCE [LARGE SCALE GENOMIC DNA]</scope>
    <source>
        <strain evidence="1 2">DM2B3-1</strain>
    </source>
</reference>
<organism evidence="1 2">
    <name type="scientific">Xanthocytophaga flava</name>
    <dbReference type="NCBI Taxonomy" id="3048013"/>
    <lineage>
        <taxon>Bacteria</taxon>
        <taxon>Pseudomonadati</taxon>
        <taxon>Bacteroidota</taxon>
        <taxon>Cytophagia</taxon>
        <taxon>Cytophagales</taxon>
        <taxon>Rhodocytophagaceae</taxon>
        <taxon>Xanthocytophaga</taxon>
    </lineage>
</organism>
<comment type="caution">
    <text evidence="1">The sequence shown here is derived from an EMBL/GenBank/DDBJ whole genome shotgun (WGS) entry which is preliminary data.</text>
</comment>
<gene>
    <name evidence="1" type="ORF">QNI19_09020</name>
</gene>
<accession>A0ABT7CJ48</accession>
<dbReference type="EMBL" id="JASJOT010000004">
    <property type="protein sequence ID" value="MDJ1493072.1"/>
    <property type="molecule type" value="Genomic_DNA"/>
</dbReference>
<sequence>MATDFYHSTLNAQPFDALTYLSIYGSNVISQVGIKRKFVRDSFVQQDTGQILAVYKTNTAGVFKDYVSFQD</sequence>